<reference evidence="9" key="1">
    <citation type="journal article" date="2019" name="Int. J. Syst. Evol. Microbiol.">
        <title>The Global Catalogue of Microorganisms (GCM) 10K type strain sequencing project: providing services to taxonomists for standard genome sequencing and annotation.</title>
        <authorList>
            <consortium name="The Broad Institute Genomics Platform"/>
            <consortium name="The Broad Institute Genome Sequencing Center for Infectious Disease"/>
            <person name="Wu L."/>
            <person name="Ma J."/>
        </authorList>
    </citation>
    <scope>NUCLEOTIDE SEQUENCE [LARGE SCALE GENOMIC DNA]</scope>
    <source>
        <strain evidence="9">KCTC 52168</strain>
    </source>
</reference>
<feature type="transmembrane region" description="Helical" evidence="6">
    <location>
        <begin position="274"/>
        <end position="290"/>
    </location>
</feature>
<evidence type="ECO:0000259" key="7">
    <source>
        <dbReference type="Pfam" id="PF00892"/>
    </source>
</evidence>
<dbReference type="PANTHER" id="PTHR32322:SF2">
    <property type="entry name" value="EAMA DOMAIN-CONTAINING PROTEIN"/>
    <property type="match status" value="1"/>
</dbReference>
<dbReference type="EMBL" id="JBHRTI010000002">
    <property type="protein sequence ID" value="MFC3146159.1"/>
    <property type="molecule type" value="Genomic_DNA"/>
</dbReference>
<comment type="caution">
    <text evidence="8">The sequence shown here is derived from an EMBL/GenBank/DDBJ whole genome shotgun (WGS) entry which is preliminary data.</text>
</comment>
<organism evidence="8 9">
    <name type="scientific">Piscinibacterium candidicorallinum</name>
    <dbReference type="NCBI Taxonomy" id="1793872"/>
    <lineage>
        <taxon>Bacteria</taxon>
        <taxon>Pseudomonadati</taxon>
        <taxon>Pseudomonadota</taxon>
        <taxon>Betaproteobacteria</taxon>
        <taxon>Burkholderiales</taxon>
        <taxon>Piscinibacterium</taxon>
    </lineage>
</organism>
<keyword evidence="5 6" id="KW-0472">Membrane</keyword>
<dbReference type="InterPro" id="IPR037185">
    <property type="entry name" value="EmrE-like"/>
</dbReference>
<dbReference type="Pfam" id="PF00892">
    <property type="entry name" value="EamA"/>
    <property type="match status" value="2"/>
</dbReference>
<keyword evidence="4 6" id="KW-1133">Transmembrane helix</keyword>
<feature type="transmembrane region" description="Helical" evidence="6">
    <location>
        <begin position="239"/>
        <end position="262"/>
    </location>
</feature>
<feature type="transmembrane region" description="Helical" evidence="6">
    <location>
        <begin position="30"/>
        <end position="53"/>
    </location>
</feature>
<feature type="transmembrane region" description="Helical" evidence="6">
    <location>
        <begin position="118"/>
        <end position="139"/>
    </location>
</feature>
<feature type="domain" description="EamA" evidence="7">
    <location>
        <begin position="177"/>
        <end position="313"/>
    </location>
</feature>
<feature type="transmembrane region" description="Helical" evidence="6">
    <location>
        <begin position="210"/>
        <end position="227"/>
    </location>
</feature>
<feature type="domain" description="EamA" evidence="7">
    <location>
        <begin position="30"/>
        <end position="161"/>
    </location>
</feature>
<dbReference type="InterPro" id="IPR050638">
    <property type="entry name" value="AA-Vitamin_Transporters"/>
</dbReference>
<dbReference type="RefSeq" id="WP_377300442.1">
    <property type="nucleotide sequence ID" value="NZ_CP180191.1"/>
</dbReference>
<sequence length="316" mass="33583">MSQIEAAASDAAQGSAADPKPLRRAHLDAWAVLLLLGCCALWGMTQVAIKLALPEVGPLAQNMIRNIVAAALILAWMRWRGIGFGVRDGMLGPGLLVGALFALEFAFLFSALTMTTAARGTVFINSSPLIVAVLLAILVPAERLKPLQIGGLVLAFAALAYAFSDAFSGAGLPGQWRGDVLMLSAAVLWGLTTVIIRVSRLRHAPAETTLAYQLCAAAVLGPIMWAASGEPWPSQWSWVSVGSLAYQAVIVTFISYLVWFWLLTRYPATRVQSFALFSPVFGVIGAGVILGEPIGWKLMVALAAILAGITLLNRRS</sequence>
<proteinExistence type="inferred from homology"/>
<keyword evidence="3 6" id="KW-0812">Transmembrane</keyword>
<evidence type="ECO:0000256" key="2">
    <source>
        <dbReference type="ARBA" id="ARBA00007362"/>
    </source>
</evidence>
<name>A0ABV7GWW0_9BURK</name>
<feature type="transmembrane region" description="Helical" evidence="6">
    <location>
        <begin position="180"/>
        <end position="198"/>
    </location>
</feature>
<evidence type="ECO:0000256" key="6">
    <source>
        <dbReference type="SAM" id="Phobius"/>
    </source>
</evidence>
<comment type="similarity">
    <text evidence="2">Belongs to the EamA transporter family.</text>
</comment>
<evidence type="ECO:0000256" key="4">
    <source>
        <dbReference type="ARBA" id="ARBA00022989"/>
    </source>
</evidence>
<dbReference type="SUPFAM" id="SSF103481">
    <property type="entry name" value="Multidrug resistance efflux transporter EmrE"/>
    <property type="match status" value="2"/>
</dbReference>
<gene>
    <name evidence="8" type="ORF">ACFOEN_00730</name>
</gene>
<accession>A0ABV7GWW0</accession>
<evidence type="ECO:0000256" key="3">
    <source>
        <dbReference type="ARBA" id="ARBA00022692"/>
    </source>
</evidence>
<evidence type="ECO:0000313" key="8">
    <source>
        <dbReference type="EMBL" id="MFC3146159.1"/>
    </source>
</evidence>
<feature type="transmembrane region" description="Helical" evidence="6">
    <location>
        <begin position="59"/>
        <end position="79"/>
    </location>
</feature>
<protein>
    <submittedName>
        <fullName evidence="8">DMT family transporter</fullName>
    </submittedName>
</protein>
<evidence type="ECO:0000256" key="1">
    <source>
        <dbReference type="ARBA" id="ARBA00004141"/>
    </source>
</evidence>
<dbReference type="Proteomes" id="UP001595556">
    <property type="component" value="Unassembled WGS sequence"/>
</dbReference>
<feature type="transmembrane region" description="Helical" evidence="6">
    <location>
        <begin position="91"/>
        <end position="112"/>
    </location>
</feature>
<comment type="subcellular location">
    <subcellularLocation>
        <location evidence="1">Membrane</location>
        <topology evidence="1">Multi-pass membrane protein</topology>
    </subcellularLocation>
</comment>
<evidence type="ECO:0000313" key="9">
    <source>
        <dbReference type="Proteomes" id="UP001595556"/>
    </source>
</evidence>
<feature type="transmembrane region" description="Helical" evidence="6">
    <location>
        <begin position="296"/>
        <end position="313"/>
    </location>
</feature>
<feature type="transmembrane region" description="Helical" evidence="6">
    <location>
        <begin position="151"/>
        <end position="174"/>
    </location>
</feature>
<dbReference type="PANTHER" id="PTHR32322">
    <property type="entry name" value="INNER MEMBRANE TRANSPORTER"/>
    <property type="match status" value="1"/>
</dbReference>
<keyword evidence="9" id="KW-1185">Reference proteome</keyword>
<dbReference type="InterPro" id="IPR000620">
    <property type="entry name" value="EamA_dom"/>
</dbReference>
<evidence type="ECO:0000256" key="5">
    <source>
        <dbReference type="ARBA" id="ARBA00023136"/>
    </source>
</evidence>